<dbReference type="InterPro" id="IPR004843">
    <property type="entry name" value="Calcineurin-like_PHP"/>
</dbReference>
<evidence type="ECO:0000256" key="3">
    <source>
        <dbReference type="SAM" id="Phobius"/>
    </source>
</evidence>
<feature type="domain" description="5'-Nucleotidase C-terminal" evidence="6">
    <location>
        <begin position="781"/>
        <end position="931"/>
    </location>
</feature>
<dbReference type="AlphaFoldDB" id="A0A1I1L437"/>
<organism evidence="7 8">
    <name type="scientific">Alkalibacterium subtropicum</name>
    <dbReference type="NCBI Taxonomy" id="753702"/>
    <lineage>
        <taxon>Bacteria</taxon>
        <taxon>Bacillati</taxon>
        <taxon>Bacillota</taxon>
        <taxon>Bacilli</taxon>
        <taxon>Lactobacillales</taxon>
        <taxon>Carnobacteriaceae</taxon>
        <taxon>Alkalibacterium</taxon>
    </lineage>
</organism>
<dbReference type="PANTHER" id="PTHR11575:SF24">
    <property type="entry name" value="5'-NUCLEOTIDASE"/>
    <property type="match status" value="1"/>
</dbReference>
<keyword evidence="3" id="KW-0812">Transmembrane</keyword>
<dbReference type="RefSeq" id="WP_091531328.1">
    <property type="nucleotide sequence ID" value="NZ_FOLT01000015.1"/>
</dbReference>
<feature type="domain" description="5'-Nucleotidase C-terminal" evidence="6">
    <location>
        <begin position="306"/>
        <end position="456"/>
    </location>
</feature>
<dbReference type="GO" id="GO:0030288">
    <property type="term" value="C:outer membrane-bounded periplasmic space"/>
    <property type="evidence" value="ECO:0007669"/>
    <property type="project" value="TreeGrafter"/>
</dbReference>
<accession>A0A1I1L437</accession>
<dbReference type="PRINTS" id="PR01607">
    <property type="entry name" value="APYRASEFAMLY"/>
</dbReference>
<dbReference type="Proteomes" id="UP000199612">
    <property type="component" value="Unassembled WGS sequence"/>
</dbReference>
<dbReference type="Pfam" id="PF02872">
    <property type="entry name" value="5_nucleotid_C"/>
    <property type="match status" value="2"/>
</dbReference>
<name>A0A1I1L437_9LACT</name>
<dbReference type="PANTHER" id="PTHR11575">
    <property type="entry name" value="5'-NUCLEOTIDASE-RELATED"/>
    <property type="match status" value="1"/>
</dbReference>
<dbReference type="SUPFAM" id="SSF56300">
    <property type="entry name" value="Metallo-dependent phosphatases"/>
    <property type="match status" value="2"/>
</dbReference>
<evidence type="ECO:0000313" key="7">
    <source>
        <dbReference type="EMBL" id="SFC64360.1"/>
    </source>
</evidence>
<evidence type="ECO:0000256" key="1">
    <source>
        <dbReference type="ARBA" id="ARBA00022729"/>
    </source>
</evidence>
<reference evidence="8" key="1">
    <citation type="submission" date="2016-10" db="EMBL/GenBank/DDBJ databases">
        <authorList>
            <person name="Varghese N."/>
            <person name="Submissions S."/>
        </authorList>
    </citation>
    <scope>NUCLEOTIDE SEQUENCE [LARGE SCALE GENOMIC DNA]</scope>
    <source>
        <strain evidence="8">DSM 23664</strain>
    </source>
</reference>
<keyword evidence="8" id="KW-1185">Reference proteome</keyword>
<sequence length="1062" mass="115955">MLNKKTLAVSFLSLSLALGLPEDVKAAEVEEDFSLTVFHTNDMHASIDEFGKISYFLNEQRALADNSLYLDAGDIFSGNPVVDLMDGIPMIELLNKMELDLITIGNHEFDYGQEVFQDRRNESDFNWISANTSVTDPSIPITDPDPYEIFEFGDKKVGVFALTQAPPATSPTGIVGLEFGDYMDTIETFESLRDEVDVLVALNHIGISADRQIAEAYDMFDVIIGGHSHTTLTEPEIVNGTPIASSGSNARNIGVLNLTLDAETGDVSVEGHLQPVEALSDDNVDPEVQTMIDAYNAESDELLGEVLGQTETGLSRDDRWEKDVALGNMITDALRNFANTDIAITNNGGIRAGIEPGDITARDVFTVDPFGNAVTIVEMTGHELKDIVAYSYHRSLDSYGPQIDLQTSGLNYTIYTDENGLYADSDLYVDGSPIDLDKTYSIATNNFIVAGGDGYDFSEATVIQSDAGQVTNALIQHISETTEKEGAVNYEPTEGRIQTKPLAMVEDFSVTLFHTNDMHASIDDFGKISYFLNEYRDTVDHSLYLDAGDIFSGNPVVDLLDGIPMIELLNKMELDLMTIGNHEFDYGQQVFQDRRNESDFNWISANTEVVDPSIPITQPDPYQIFEMGDKKIGVIGLTQAPPATSPTGIVGLGFENYMETIEEYKSLRDDVDILVALNHVGIAADRQIAEVYDHFDVIIGGHSHTTLTEPEIVNGTPIASSGSSAENIGILNLTLDSETGEVSVEGSLQAVDELPDENVNPEVQSIIDQYNAESEELLGEVLGQTETGLSRDDRWLKDVALGNMITDALRNFANTDIAITNNGGIRAGIEPGDITARDIFTVDPFGNAVTILEMTGQELQEIIAYSYHRSLDSYGPQIDLQTSGLNYIIYTDEEGLYADADLFVDGEPIDMDATYSIATNNFIVSGGDGYDFSDAAIIQSDAGQVTNALIQYIEEVTEKEGAVNYDPTEGRIQTMPFEVEEPAGPTDPEEEPEDPSEPTDPEEEPEDPSESKDPEEDKEPAEEESEAGEKLPETATMTWAAGLMGLVSLSLGGAARFIQNKR</sequence>
<keyword evidence="3" id="KW-1133">Transmembrane helix</keyword>
<protein>
    <submittedName>
        <fullName evidence="7">2',3'-cyclic-nucleotide 2'-phosphodiesterase/5'-or 3'-nucleotidase, 5'-nucleotidase family</fullName>
    </submittedName>
</protein>
<evidence type="ECO:0000259" key="5">
    <source>
        <dbReference type="Pfam" id="PF00149"/>
    </source>
</evidence>
<feature type="domain" description="Calcineurin-like phosphoesterase" evidence="5">
    <location>
        <begin position="36"/>
        <end position="230"/>
    </location>
</feature>
<feature type="signal peptide" evidence="4">
    <location>
        <begin position="1"/>
        <end position="26"/>
    </location>
</feature>
<feature type="domain" description="Calcineurin-like phosphoesterase" evidence="5">
    <location>
        <begin position="512"/>
        <end position="705"/>
    </location>
</feature>
<dbReference type="OrthoDB" id="9793179at2"/>
<dbReference type="GO" id="GO:0009166">
    <property type="term" value="P:nucleotide catabolic process"/>
    <property type="evidence" value="ECO:0007669"/>
    <property type="project" value="InterPro"/>
</dbReference>
<keyword evidence="3" id="KW-0472">Membrane</keyword>
<keyword evidence="1 4" id="KW-0732">Signal</keyword>
<dbReference type="Pfam" id="PF00149">
    <property type="entry name" value="Metallophos"/>
    <property type="match status" value="2"/>
</dbReference>
<evidence type="ECO:0000313" key="8">
    <source>
        <dbReference type="Proteomes" id="UP000199612"/>
    </source>
</evidence>
<dbReference type="InterPro" id="IPR006179">
    <property type="entry name" value="5_nucleotidase/apyrase"/>
</dbReference>
<dbReference type="InterPro" id="IPR029052">
    <property type="entry name" value="Metallo-depent_PP-like"/>
</dbReference>
<feature type="chain" id="PRO_5011463909" evidence="4">
    <location>
        <begin position="27"/>
        <end position="1062"/>
    </location>
</feature>
<gene>
    <name evidence="7" type="ORF">SAMN04488102_11521</name>
</gene>
<dbReference type="Gene3D" id="3.60.21.10">
    <property type="match status" value="2"/>
</dbReference>
<dbReference type="Gene3D" id="3.90.780.10">
    <property type="entry name" value="5'-Nucleotidase, C-terminal domain"/>
    <property type="match status" value="2"/>
</dbReference>
<dbReference type="InterPro" id="IPR036907">
    <property type="entry name" value="5'-Nucleotdase_C_sf"/>
</dbReference>
<dbReference type="GO" id="GO:0016787">
    <property type="term" value="F:hydrolase activity"/>
    <property type="evidence" value="ECO:0007669"/>
    <property type="project" value="InterPro"/>
</dbReference>
<feature type="compositionally biased region" description="Acidic residues" evidence="2">
    <location>
        <begin position="987"/>
        <end position="1026"/>
    </location>
</feature>
<dbReference type="STRING" id="753702.SAMN04488102_11521"/>
<evidence type="ECO:0000256" key="4">
    <source>
        <dbReference type="SAM" id="SignalP"/>
    </source>
</evidence>
<dbReference type="CDD" id="cd00845">
    <property type="entry name" value="MPP_UshA_N_like"/>
    <property type="match status" value="2"/>
</dbReference>
<dbReference type="InterPro" id="IPR008334">
    <property type="entry name" value="5'-Nucleotdase_C"/>
</dbReference>
<dbReference type="SUPFAM" id="SSF55816">
    <property type="entry name" value="5'-nucleotidase (syn. UDP-sugar hydrolase), C-terminal domain"/>
    <property type="match status" value="2"/>
</dbReference>
<feature type="region of interest" description="Disordered" evidence="2">
    <location>
        <begin position="979"/>
        <end position="1036"/>
    </location>
</feature>
<evidence type="ECO:0000259" key="6">
    <source>
        <dbReference type="Pfam" id="PF02872"/>
    </source>
</evidence>
<dbReference type="EMBL" id="FOLT01000015">
    <property type="protein sequence ID" value="SFC64360.1"/>
    <property type="molecule type" value="Genomic_DNA"/>
</dbReference>
<feature type="transmembrane region" description="Helical" evidence="3">
    <location>
        <begin position="1039"/>
        <end position="1058"/>
    </location>
</feature>
<evidence type="ECO:0000256" key="2">
    <source>
        <dbReference type="SAM" id="MobiDB-lite"/>
    </source>
</evidence>
<proteinExistence type="predicted"/>